<sequence>MAPPTPSTPVSGVRLSTVVPAEVTGESNQDYKLTNMDLALKLHYIKGVYFFAAEAVQGLTTSDLKRPMFPCLSLYYTASGRIRRSETGRPFIKCNDSGVRIVEAFCDRTIEEWMATDNDLDSFLLAHDQVLGPDLGFTPLVYIQFTWFKCGGLSVGLSWAHVLGDPFSASNFINNWAQFTQGHVPCKSLHVPNTNEPECPPSIPREPFSLKRVDPVGDYWLTTNNCKMETYSFVFTAKQLDTILSESAISDLFQSSKISHFEVISAIIWKLLSKIREDSGPRIATICTRKSRNHENEVSSNKMVFSTVRADFSVAKGGVDELAALIAEKQEGENRWIEGIMECDKGDDQSNYIAYGANLTFVNMEEANIYGLELKEHKPVYANYTINGVGDEGAVIVLPAGPDKGSNGRRVTLILPEDQLKELKYMVREEWGTVLR</sequence>
<organism evidence="2 3">
    <name type="scientific">Ricinus communis</name>
    <name type="common">Castor bean</name>
    <dbReference type="NCBI Taxonomy" id="3988"/>
    <lineage>
        <taxon>Eukaryota</taxon>
        <taxon>Viridiplantae</taxon>
        <taxon>Streptophyta</taxon>
        <taxon>Embryophyta</taxon>
        <taxon>Tracheophyta</taxon>
        <taxon>Spermatophyta</taxon>
        <taxon>Magnoliopsida</taxon>
        <taxon>eudicotyledons</taxon>
        <taxon>Gunneridae</taxon>
        <taxon>Pentapetalae</taxon>
        <taxon>rosids</taxon>
        <taxon>fabids</taxon>
        <taxon>Malpighiales</taxon>
        <taxon>Euphorbiaceae</taxon>
        <taxon>Acalyphoideae</taxon>
        <taxon>Acalypheae</taxon>
        <taxon>Ricinus</taxon>
    </lineage>
</organism>
<proteinExistence type="inferred from homology"/>
<dbReference type="Pfam" id="PF02458">
    <property type="entry name" value="Transferase"/>
    <property type="match status" value="1"/>
</dbReference>
<dbReference type="PANTHER" id="PTHR31642">
    <property type="entry name" value="TRICHOTHECENE 3-O-ACETYLTRANSFERASE"/>
    <property type="match status" value="1"/>
</dbReference>
<dbReference type="InterPro" id="IPR023213">
    <property type="entry name" value="CAT-like_dom_sf"/>
</dbReference>
<dbReference type="OrthoDB" id="1862401at2759"/>
<dbReference type="eggNOG" id="ENOG502QQYP">
    <property type="taxonomic scope" value="Eukaryota"/>
</dbReference>
<dbReference type="GO" id="GO:0016747">
    <property type="term" value="F:acyltransferase activity, transferring groups other than amino-acyl groups"/>
    <property type="evidence" value="ECO:0000318"/>
    <property type="project" value="GO_Central"/>
</dbReference>
<evidence type="ECO:0000313" key="2">
    <source>
        <dbReference type="EMBL" id="EEF48633.1"/>
    </source>
</evidence>
<accession>B9RJY1</accession>
<evidence type="ECO:0000256" key="1">
    <source>
        <dbReference type="ARBA" id="ARBA00009861"/>
    </source>
</evidence>
<dbReference type="KEGG" id="rcu:8268424"/>
<dbReference type="InterPro" id="IPR050317">
    <property type="entry name" value="Plant_Fungal_Acyltransferase"/>
</dbReference>
<dbReference type="EMBL" id="EQ973783">
    <property type="protein sequence ID" value="EEF48633.1"/>
    <property type="molecule type" value="Genomic_DNA"/>
</dbReference>
<dbReference type="PANTHER" id="PTHR31642:SF259">
    <property type="entry name" value="PROTEIN ECERIFERUM 2"/>
    <property type="match status" value="1"/>
</dbReference>
<dbReference type="Proteomes" id="UP000008311">
    <property type="component" value="Unassembled WGS sequence"/>
</dbReference>
<gene>
    <name evidence="2" type="ORF">RCOM_1039630</name>
</gene>
<keyword evidence="3" id="KW-1185">Reference proteome</keyword>
<evidence type="ECO:0000313" key="3">
    <source>
        <dbReference type="Proteomes" id="UP000008311"/>
    </source>
</evidence>
<dbReference type="Gene3D" id="3.30.559.10">
    <property type="entry name" value="Chloramphenicol acetyltransferase-like domain"/>
    <property type="match status" value="2"/>
</dbReference>
<dbReference type="STRING" id="3988.B9RJY1"/>
<reference evidence="3" key="1">
    <citation type="journal article" date="2010" name="Nat. Biotechnol.">
        <title>Draft genome sequence of the oilseed species Ricinus communis.</title>
        <authorList>
            <person name="Chan A.P."/>
            <person name="Crabtree J."/>
            <person name="Zhao Q."/>
            <person name="Lorenzi H."/>
            <person name="Orvis J."/>
            <person name="Puiu D."/>
            <person name="Melake-Berhan A."/>
            <person name="Jones K.M."/>
            <person name="Redman J."/>
            <person name="Chen G."/>
            <person name="Cahoon E.B."/>
            <person name="Gedil M."/>
            <person name="Stanke M."/>
            <person name="Haas B.J."/>
            <person name="Wortman J.R."/>
            <person name="Fraser-Liggett C.M."/>
            <person name="Ravel J."/>
            <person name="Rabinowicz P.D."/>
        </authorList>
    </citation>
    <scope>NUCLEOTIDE SEQUENCE [LARGE SCALE GENOMIC DNA]</scope>
    <source>
        <strain evidence="3">cv. Hale</strain>
    </source>
</reference>
<dbReference type="InParanoid" id="B9RJY1"/>
<protein>
    <submittedName>
        <fullName evidence="2">Anthranilate N-benzoyltransferase protein, putative</fullName>
    </submittedName>
</protein>
<comment type="similarity">
    <text evidence="1">Belongs to the plant acyltransferase family.</text>
</comment>
<name>B9RJY1_RICCO</name>
<dbReference type="FunCoup" id="B9RJY1">
    <property type="interactions" value="110"/>
</dbReference>
<dbReference type="AlphaFoldDB" id="B9RJY1"/>